<dbReference type="Gene3D" id="1.20.81.30">
    <property type="entry name" value="Type II secretion system (T2SS), domain F"/>
    <property type="match status" value="1"/>
</dbReference>
<protein>
    <submittedName>
        <fullName evidence="9">Type II secretion system F family protein</fullName>
    </submittedName>
</protein>
<gene>
    <name evidence="9" type="ORF">HQN79_02950</name>
</gene>
<organism evidence="9 10">
    <name type="scientific">Thiomicrorhabdus xiamenensis</name>
    <dbReference type="NCBI Taxonomy" id="2739063"/>
    <lineage>
        <taxon>Bacteria</taxon>
        <taxon>Pseudomonadati</taxon>
        <taxon>Pseudomonadota</taxon>
        <taxon>Gammaproteobacteria</taxon>
        <taxon>Thiotrichales</taxon>
        <taxon>Piscirickettsiaceae</taxon>
        <taxon>Thiomicrorhabdus</taxon>
    </lineage>
</organism>
<dbReference type="GO" id="GO:0005886">
    <property type="term" value="C:plasma membrane"/>
    <property type="evidence" value="ECO:0007669"/>
    <property type="project" value="UniProtKB-SubCell"/>
</dbReference>
<dbReference type="InterPro" id="IPR018076">
    <property type="entry name" value="T2SS_GspF_dom"/>
</dbReference>
<dbReference type="Pfam" id="PF00482">
    <property type="entry name" value="T2SSF"/>
    <property type="match status" value="1"/>
</dbReference>
<dbReference type="Proteomes" id="UP000504724">
    <property type="component" value="Chromosome"/>
</dbReference>
<evidence type="ECO:0000256" key="7">
    <source>
        <dbReference type="SAM" id="Phobius"/>
    </source>
</evidence>
<name>A0A7D4SRN7_9GAMM</name>
<feature type="coiled-coil region" evidence="6">
    <location>
        <begin position="224"/>
        <end position="251"/>
    </location>
</feature>
<feature type="transmembrane region" description="Helical" evidence="7">
    <location>
        <begin position="6"/>
        <end position="23"/>
    </location>
</feature>
<comment type="subcellular location">
    <subcellularLocation>
        <location evidence="1">Cell membrane</location>
        <topology evidence="1">Multi-pass membrane protein</topology>
    </subcellularLocation>
</comment>
<keyword evidence="10" id="KW-1185">Reference proteome</keyword>
<evidence type="ECO:0000256" key="4">
    <source>
        <dbReference type="ARBA" id="ARBA00022989"/>
    </source>
</evidence>
<keyword evidence="5 7" id="KW-0472">Membrane</keyword>
<evidence type="ECO:0000256" key="6">
    <source>
        <dbReference type="SAM" id="Coils"/>
    </source>
</evidence>
<evidence type="ECO:0000256" key="5">
    <source>
        <dbReference type="ARBA" id="ARBA00023136"/>
    </source>
</evidence>
<dbReference type="AlphaFoldDB" id="A0A7D4SRN7"/>
<dbReference type="EMBL" id="CP054020">
    <property type="protein sequence ID" value="QKI88603.1"/>
    <property type="molecule type" value="Genomic_DNA"/>
</dbReference>
<keyword evidence="4 7" id="KW-1133">Transmembrane helix</keyword>
<evidence type="ECO:0000313" key="10">
    <source>
        <dbReference type="Proteomes" id="UP000504724"/>
    </source>
</evidence>
<evidence type="ECO:0000256" key="3">
    <source>
        <dbReference type="ARBA" id="ARBA00022692"/>
    </source>
</evidence>
<feature type="transmembrane region" description="Helical" evidence="7">
    <location>
        <begin position="292"/>
        <end position="309"/>
    </location>
</feature>
<keyword evidence="3 7" id="KW-0812">Transmembrane</keyword>
<feature type="transmembrane region" description="Helical" evidence="7">
    <location>
        <begin position="83"/>
        <end position="106"/>
    </location>
</feature>
<evidence type="ECO:0000259" key="8">
    <source>
        <dbReference type="Pfam" id="PF00482"/>
    </source>
</evidence>
<dbReference type="KEGG" id="txa:HQN79_02950"/>
<evidence type="ECO:0000313" key="9">
    <source>
        <dbReference type="EMBL" id="QKI88603.1"/>
    </source>
</evidence>
<keyword evidence="2" id="KW-1003">Cell membrane</keyword>
<evidence type="ECO:0000256" key="1">
    <source>
        <dbReference type="ARBA" id="ARBA00004651"/>
    </source>
</evidence>
<keyword evidence="6" id="KW-0175">Coiled coil</keyword>
<proteinExistence type="predicted"/>
<dbReference type="PANTHER" id="PTHR35007">
    <property type="entry name" value="INTEGRAL MEMBRANE PROTEIN-RELATED"/>
    <property type="match status" value="1"/>
</dbReference>
<evidence type="ECO:0000256" key="2">
    <source>
        <dbReference type="ARBA" id="ARBA00022475"/>
    </source>
</evidence>
<dbReference type="PANTHER" id="PTHR35007:SF1">
    <property type="entry name" value="PILUS ASSEMBLY PROTEIN"/>
    <property type="match status" value="1"/>
</dbReference>
<feature type="domain" description="Type II secretion system protein GspF" evidence="8">
    <location>
        <begin position="146"/>
        <end position="269"/>
    </location>
</feature>
<feature type="transmembrane region" description="Helical" evidence="7">
    <location>
        <begin position="254"/>
        <end position="272"/>
    </location>
</feature>
<dbReference type="InterPro" id="IPR042094">
    <property type="entry name" value="T2SS_GspF_sf"/>
</dbReference>
<feature type="transmembrane region" description="Helical" evidence="7">
    <location>
        <begin position="112"/>
        <end position="129"/>
    </location>
</feature>
<reference evidence="9 10" key="1">
    <citation type="submission" date="2020-05" db="EMBL/GenBank/DDBJ databases">
        <title>Thiomicrorhabdus sediminis sp.nov. and Thiomicrorhabdus xiamenensis sp.nov., novel sulfur-oxidizing bacteria isolated from coastal sediment.</title>
        <authorList>
            <person name="Liu X."/>
        </authorList>
    </citation>
    <scope>NUCLEOTIDE SEQUENCE [LARGE SCALE GENOMIC DNA]</scope>
    <source>
        <strain evidence="9 10">G2</strain>
    </source>
</reference>
<accession>A0A7D4SRN7</accession>
<dbReference type="RefSeq" id="WP_173284201.1">
    <property type="nucleotide sequence ID" value="NZ_CP054020.1"/>
</dbReference>
<sequence length="313" mass="35770">MDWITLLLATLVLIPIVFAFWGFRKKHQIEAELKVRKLMLRIGVAEEKKLSFEELLLSQGDRGWFQFFVVKFKQAGIVERNEIVRILLIQGVLIATSLLLIAVNLLHLSMNILLLALLLPMLPTLYLIIKASQRQAQLRKDFPEMLDSIVRSLQAGFGIDGALQNIAEDSKGPLAEEIAEIHKQLKLGISLRELLREFQSRVSLPEASYFAITLILQRESGGQLTAILKELSRLMRRRENFQAKLRTLTAESRFTAWFIGGMPLAYLGYKLIFDYPAMHFFLHDPTGVKLLSLSVFLILLGAVILRNMLRIRF</sequence>